<dbReference type="SMART" id="SM00487">
    <property type="entry name" value="DEXDc"/>
    <property type="match status" value="1"/>
</dbReference>
<evidence type="ECO:0000256" key="2">
    <source>
        <dbReference type="ARBA" id="ARBA00009046"/>
    </source>
</evidence>
<accession>A0A423ULF4</accession>
<comment type="similarity">
    <text evidence="2">In the central section; belongs to the CRISPR-associated helicase Cas3 family.</text>
</comment>
<dbReference type="SUPFAM" id="SSF109604">
    <property type="entry name" value="HD-domain/PDEase-like"/>
    <property type="match status" value="1"/>
</dbReference>
<evidence type="ECO:0000256" key="9">
    <source>
        <dbReference type="ARBA" id="ARBA00023118"/>
    </source>
</evidence>
<dbReference type="GO" id="GO:0004386">
    <property type="term" value="F:helicase activity"/>
    <property type="evidence" value="ECO:0007669"/>
    <property type="project" value="UniProtKB-KW"/>
</dbReference>
<dbReference type="PROSITE" id="PS51192">
    <property type="entry name" value="HELICASE_ATP_BIND_1"/>
    <property type="match status" value="1"/>
</dbReference>
<keyword evidence="13" id="KW-0255">Endonuclease</keyword>
<dbReference type="AlphaFoldDB" id="A0A423ULF4"/>
<dbReference type="Pfam" id="PF00270">
    <property type="entry name" value="DEAD"/>
    <property type="match status" value="1"/>
</dbReference>
<name>A0A423ULF4_9ACTN</name>
<dbReference type="NCBIfam" id="TIGR01596">
    <property type="entry name" value="cas3_HD"/>
    <property type="match status" value="1"/>
</dbReference>
<evidence type="ECO:0000313" key="14">
    <source>
        <dbReference type="Proteomes" id="UP000285258"/>
    </source>
</evidence>
<evidence type="ECO:0000259" key="11">
    <source>
        <dbReference type="PROSITE" id="PS51192"/>
    </source>
</evidence>
<evidence type="ECO:0000256" key="10">
    <source>
        <dbReference type="SAM" id="Coils"/>
    </source>
</evidence>
<evidence type="ECO:0000256" key="7">
    <source>
        <dbReference type="ARBA" id="ARBA00022806"/>
    </source>
</evidence>
<dbReference type="InterPro" id="IPR038257">
    <property type="entry name" value="CRISPR-assoc_Cas3_HD_sf"/>
</dbReference>
<dbReference type="InterPro" id="IPR054712">
    <property type="entry name" value="Cas3-like_dom"/>
</dbReference>
<dbReference type="Gene3D" id="1.10.3210.30">
    <property type="match status" value="1"/>
</dbReference>
<dbReference type="PROSITE" id="PS51643">
    <property type="entry name" value="HD_CAS3"/>
    <property type="match status" value="1"/>
</dbReference>
<keyword evidence="8" id="KW-0067">ATP-binding</keyword>
<keyword evidence="3" id="KW-0540">Nuclease</keyword>
<dbReference type="InterPro" id="IPR006483">
    <property type="entry name" value="CRISPR-assoc_Cas3_HD"/>
</dbReference>
<dbReference type="EMBL" id="QIBW01000005">
    <property type="protein sequence ID" value="ROT90533.1"/>
    <property type="molecule type" value="Genomic_DNA"/>
</dbReference>
<comment type="similarity">
    <text evidence="1">In the N-terminal section; belongs to the CRISPR-associated nuclease Cas3-HD family.</text>
</comment>
<evidence type="ECO:0000256" key="3">
    <source>
        <dbReference type="ARBA" id="ARBA00022722"/>
    </source>
</evidence>
<keyword evidence="9" id="KW-0051">Antiviral defense</keyword>
<evidence type="ECO:0000256" key="4">
    <source>
        <dbReference type="ARBA" id="ARBA00022723"/>
    </source>
</evidence>
<dbReference type="Gene3D" id="3.40.50.300">
    <property type="entry name" value="P-loop containing nucleotide triphosphate hydrolases"/>
    <property type="match status" value="1"/>
</dbReference>
<evidence type="ECO:0000313" key="13">
    <source>
        <dbReference type="EMBL" id="ROT90533.1"/>
    </source>
</evidence>
<evidence type="ECO:0000256" key="5">
    <source>
        <dbReference type="ARBA" id="ARBA00022741"/>
    </source>
</evidence>
<dbReference type="GO" id="GO:0005524">
    <property type="term" value="F:ATP binding"/>
    <property type="evidence" value="ECO:0007669"/>
    <property type="project" value="UniProtKB-KW"/>
</dbReference>
<dbReference type="InterPro" id="IPR011545">
    <property type="entry name" value="DEAD/DEAH_box_helicase_dom"/>
</dbReference>
<feature type="domain" description="Helicase ATP-binding" evidence="11">
    <location>
        <begin position="255"/>
        <end position="438"/>
    </location>
</feature>
<dbReference type="CDD" id="cd09641">
    <property type="entry name" value="Cas3''_I"/>
    <property type="match status" value="1"/>
</dbReference>
<dbReference type="GO" id="GO:0003676">
    <property type="term" value="F:nucleic acid binding"/>
    <property type="evidence" value="ECO:0007669"/>
    <property type="project" value="InterPro"/>
</dbReference>
<organism evidence="13 14">
    <name type="scientific">Gordonibacter urolithinfaciens</name>
    <dbReference type="NCBI Taxonomy" id="1335613"/>
    <lineage>
        <taxon>Bacteria</taxon>
        <taxon>Bacillati</taxon>
        <taxon>Actinomycetota</taxon>
        <taxon>Coriobacteriia</taxon>
        <taxon>Eggerthellales</taxon>
        <taxon>Eggerthellaceae</taxon>
        <taxon>Gordonibacter</taxon>
    </lineage>
</organism>
<dbReference type="GO" id="GO:0046872">
    <property type="term" value="F:metal ion binding"/>
    <property type="evidence" value="ECO:0007669"/>
    <property type="project" value="UniProtKB-KW"/>
</dbReference>
<reference evidence="14" key="1">
    <citation type="submission" date="2018-05" db="EMBL/GenBank/DDBJ databases">
        <title>Genome Sequencing of selected type strains of the family Eggerthellaceae.</title>
        <authorList>
            <person name="Danylec N."/>
            <person name="Stoll D.A."/>
            <person name="Doetsch A."/>
            <person name="Huch M."/>
        </authorList>
    </citation>
    <scope>NUCLEOTIDE SEQUENCE [LARGE SCALE GENOMIC DNA]</scope>
    <source>
        <strain evidence="14">DSM 27213</strain>
    </source>
</reference>
<dbReference type="GO" id="GO:0016787">
    <property type="term" value="F:hydrolase activity"/>
    <property type="evidence" value="ECO:0007669"/>
    <property type="project" value="UniProtKB-KW"/>
</dbReference>
<evidence type="ECO:0000256" key="6">
    <source>
        <dbReference type="ARBA" id="ARBA00022801"/>
    </source>
</evidence>
<dbReference type="Pfam" id="PF01966">
    <property type="entry name" value="HD"/>
    <property type="match status" value="1"/>
</dbReference>
<dbReference type="GO" id="GO:0051607">
    <property type="term" value="P:defense response to virus"/>
    <property type="evidence" value="ECO:0007669"/>
    <property type="project" value="UniProtKB-KW"/>
</dbReference>
<dbReference type="InterPro" id="IPR027417">
    <property type="entry name" value="P-loop_NTPase"/>
</dbReference>
<keyword evidence="6" id="KW-0378">Hydrolase</keyword>
<dbReference type="Pfam" id="PF22590">
    <property type="entry name" value="Cas3-like_C_2"/>
    <property type="match status" value="1"/>
</dbReference>
<dbReference type="InterPro" id="IPR014001">
    <property type="entry name" value="Helicase_ATP-bd"/>
</dbReference>
<sequence length="770" mass="84980">MIGSLMPEYYAHTGSDLDDVSTWQTLSEHANEVARLAEAFAEKFGMGVWGRTLGLLHDAGKASVGFRRRLEGGKPVDHSTAGAKVAVGRYGVCGQFMAYALCGHHGGMPNGKIWSNPPSSNSKLLRSPLKDRLGGEIESYNAFFELVEAGQINLPDAARLGAPMHPGRTFESTARKAFSMFVLEHFLYSSLVDGDYLDTERFMTPEASEAREARELANMEELLAKLESHMAELMEKAGDTSVNRARRSVYEDCLATAVQPSGLYTMTVPTGGGKTLSSMAFGLRHAVEQGMERVIVAIPYTSIVEQTAATLKAIFGAENVLEHHSNYDFRDLDDEEKARQRLAIQNWDAPIVVTTNVQLFESLFSNKPGKSRKVHNMARSVIILDEAQTLPDELLKPSLAMLEELAAGYGSSMVLCTATQPALEGLWPFGAEPREIVQHRDLFDEAFGGRVAYESLGTIEQADLVERIAAGREVLCVVGTRGLARAIYDNVVARAVERGDLSDVKRAFDEGYFHLSAFMIPGHRSAMLERIRERLDRKERCVVVSTQLVEAGVDVDFPEVYRELAGLDSVVQAAGRCNREGRLPGAGTVRVFELSVDGERQKTETWLEKMKGIARDVVRENGGRVDEGLIPAFFQTRYGSECLDAKGIFQKTATKNLISDRFETMPFEQCALDYRIIQDDSVPVFVPWGAEGRALLKELLASENPAGMAMRLQRFSVGVPIWSIEGYKQADAVEELEPFLILKEDGCRSFYREDVGLVAAGEEVLELLSC</sequence>
<evidence type="ECO:0000259" key="12">
    <source>
        <dbReference type="PROSITE" id="PS51643"/>
    </source>
</evidence>
<dbReference type="Proteomes" id="UP000285258">
    <property type="component" value="Unassembled WGS sequence"/>
</dbReference>
<keyword evidence="5" id="KW-0547">Nucleotide-binding</keyword>
<proteinExistence type="inferred from homology"/>
<keyword evidence="7" id="KW-0347">Helicase</keyword>
<keyword evidence="10" id="KW-0175">Coiled coil</keyword>
<dbReference type="GO" id="GO:0004519">
    <property type="term" value="F:endonuclease activity"/>
    <property type="evidence" value="ECO:0007669"/>
    <property type="project" value="UniProtKB-KW"/>
</dbReference>
<dbReference type="InterPro" id="IPR006474">
    <property type="entry name" value="Helicase_Cas3_CRISPR-ass_core"/>
</dbReference>
<evidence type="ECO:0000256" key="8">
    <source>
        <dbReference type="ARBA" id="ARBA00022840"/>
    </source>
</evidence>
<feature type="domain" description="HD Cas3-type" evidence="12">
    <location>
        <begin position="19"/>
        <end position="197"/>
    </location>
</feature>
<dbReference type="NCBIfam" id="TIGR01587">
    <property type="entry name" value="cas3_core"/>
    <property type="match status" value="1"/>
</dbReference>
<evidence type="ECO:0000256" key="1">
    <source>
        <dbReference type="ARBA" id="ARBA00006847"/>
    </source>
</evidence>
<dbReference type="CDD" id="cd17930">
    <property type="entry name" value="DEXHc_cas3"/>
    <property type="match status" value="1"/>
</dbReference>
<feature type="coiled-coil region" evidence="10">
    <location>
        <begin position="209"/>
        <end position="236"/>
    </location>
</feature>
<protein>
    <submittedName>
        <fullName evidence="13">CRISPR-associated helicase/endonuclease Cas3</fullName>
    </submittedName>
</protein>
<keyword evidence="4" id="KW-0479">Metal-binding</keyword>
<dbReference type="InterPro" id="IPR006674">
    <property type="entry name" value="HD_domain"/>
</dbReference>
<dbReference type="SUPFAM" id="SSF52540">
    <property type="entry name" value="P-loop containing nucleoside triphosphate hydrolases"/>
    <property type="match status" value="1"/>
</dbReference>
<comment type="caution">
    <text evidence="13">The sequence shown here is derived from an EMBL/GenBank/DDBJ whole genome shotgun (WGS) entry which is preliminary data.</text>
</comment>
<gene>
    <name evidence="13" type="ORF">DMP12_05865</name>
</gene>